<feature type="transmembrane region" description="Helical" evidence="10">
    <location>
        <begin position="346"/>
        <end position="371"/>
    </location>
</feature>
<dbReference type="Gene3D" id="1.10.565.10">
    <property type="entry name" value="Retinoid X Receptor"/>
    <property type="match status" value="1"/>
</dbReference>
<feature type="transmembrane region" description="Helical" evidence="10">
    <location>
        <begin position="438"/>
        <end position="465"/>
    </location>
</feature>
<sequence length="996" mass="113767">MATPFVLSFAHYTICTFGMLANSILLLVVLTRTPQKMKTYGAVLATSAVVDFLTVLTSCLTFANEAFTGICTLTGSFKLCMYLYAVSFGGNAFFAFNITLCFCYRLYAVGRGIPTFRMTFGAITSIVLPNIVNILIQLNRTIDENFIYYGIFLMVKAIRSNKPYKDNEDIVNIISSAWLLLPYLPAYITVIIVFFKIRKILNATNNKMNARTKQAHMEITKSLFYAASQIFEITSEVAGHELQMRIELLVSRHPVISLYFVRPYRVILHYVICSYGLIANATLFWVISHRTPAKMRTYGAVLLTSSVIDFLTVSACCATFVRTEESFIDVITGPCTYFGSRSFCFALYAIALCGHAFFACNITLCFCYRLYSVRKGAPSARSTFFAVLIILLPIVANFIITLQTELKDQEVVKNKLILMNRTIDDRFIYLEYENEEDIVNIVSCALLMLPYPIAYIIIIMVFLKFRAALEAATETMSTRTKDAHVEIIKGLVLQSCLPAIDVCALIFYAFTQFYEMPSEIAGHEMLMVLRIHCIELVASLHPLISLYFVRPYRIEFLFVDLDFRAISSILRPMMEHHRLPDTPPLSMEATSSRFRHCLICGVQTANSHMGIDSCRACAVFYKRTLTGTRPLKCKLGGGSCILTDPITSCRKCRFERFASIIGRAYGTAQRPQKELTHEEPYYPMSEEPEEPHHEEPDQEEYEDAKDVKLIVMPSTSFIDHTKYFELEASSGAPLLERIRRGYSIFCMMRKMGESSQQPMNFCKKASFTRQNMNFIPATYSNTLKYGRVYVESLLDFAHSAFDDYRTLSNEEKKIFFKNNFGLVGAVTGTYRSLHHFPHDETVFVSYTTVLNNESAANFFDDSPPETTETNKEDAIRTLRENLHLGNRLKKDPFRRVMPSEDEYIALLGLAFWNTELDTPCENLTRLAAINRERIMREMHQSYWRQGITDYAARIGELFCLLKSVSMLGEEIQLYRLLNVFDETVFKKKCSCVEEHK</sequence>
<dbReference type="InterPro" id="IPR035500">
    <property type="entry name" value="NHR-like_dom_sf"/>
</dbReference>
<dbReference type="InterPro" id="IPR019421">
    <property type="entry name" value="7TM_GPCR_serpentine_rcpt_Srd"/>
</dbReference>
<dbReference type="GO" id="GO:0003700">
    <property type="term" value="F:DNA-binding transcription factor activity"/>
    <property type="evidence" value="ECO:0000318"/>
    <property type="project" value="GO_Central"/>
</dbReference>
<evidence type="ECO:0000313" key="13">
    <source>
        <dbReference type="Proteomes" id="UP000005239"/>
    </source>
</evidence>
<feature type="domain" description="Nuclear receptor" evidence="11">
    <location>
        <begin position="594"/>
        <end position="670"/>
    </location>
</feature>
<evidence type="ECO:0000259" key="11">
    <source>
        <dbReference type="PROSITE" id="PS51030"/>
    </source>
</evidence>
<dbReference type="Pfam" id="PF00104">
    <property type="entry name" value="Hormone_recep"/>
    <property type="match status" value="1"/>
</dbReference>
<dbReference type="GO" id="GO:0005634">
    <property type="term" value="C:nucleus"/>
    <property type="evidence" value="ECO:0000318"/>
    <property type="project" value="GO_Central"/>
</dbReference>
<evidence type="ECO:0000256" key="8">
    <source>
        <dbReference type="ARBA" id="ARBA00023242"/>
    </source>
</evidence>
<evidence type="ECO:0000256" key="1">
    <source>
        <dbReference type="ARBA" id="ARBA00022723"/>
    </source>
</evidence>
<dbReference type="Gene3D" id="3.30.50.10">
    <property type="entry name" value="Erythroid Transcription Factor GATA-1, subunit A"/>
    <property type="match status" value="1"/>
</dbReference>
<organism evidence="12 13">
    <name type="scientific">Pristionchus pacificus</name>
    <name type="common">Parasitic nematode worm</name>
    <dbReference type="NCBI Taxonomy" id="54126"/>
    <lineage>
        <taxon>Eukaryota</taxon>
        <taxon>Metazoa</taxon>
        <taxon>Ecdysozoa</taxon>
        <taxon>Nematoda</taxon>
        <taxon>Chromadorea</taxon>
        <taxon>Rhabditida</taxon>
        <taxon>Rhabditina</taxon>
        <taxon>Diplogasteromorpha</taxon>
        <taxon>Diplogasteroidea</taxon>
        <taxon>Neodiplogasteridae</taxon>
        <taxon>Pristionchus</taxon>
    </lineage>
</organism>
<reference evidence="12" key="2">
    <citation type="submission" date="2022-06" db="UniProtKB">
        <authorList>
            <consortium name="EnsemblMetazoa"/>
        </authorList>
    </citation>
    <scope>IDENTIFICATION</scope>
    <source>
        <strain evidence="12">PS312</strain>
    </source>
</reference>
<dbReference type="InterPro" id="IPR001628">
    <property type="entry name" value="Znf_hrmn_rcpt"/>
</dbReference>
<evidence type="ECO:0000256" key="7">
    <source>
        <dbReference type="ARBA" id="ARBA00023170"/>
    </source>
</evidence>
<feature type="transmembrane region" description="Helical" evidence="10">
    <location>
        <begin position="83"/>
        <end position="107"/>
    </location>
</feature>
<evidence type="ECO:0000256" key="5">
    <source>
        <dbReference type="ARBA" id="ARBA00023125"/>
    </source>
</evidence>
<gene>
    <name evidence="12" type="primary">WBGene00279037</name>
</gene>
<reference evidence="13" key="1">
    <citation type="journal article" date="2008" name="Nat. Genet.">
        <title>The Pristionchus pacificus genome provides a unique perspective on nematode lifestyle and parasitism.</title>
        <authorList>
            <person name="Dieterich C."/>
            <person name="Clifton S.W."/>
            <person name="Schuster L.N."/>
            <person name="Chinwalla A."/>
            <person name="Delehaunty K."/>
            <person name="Dinkelacker I."/>
            <person name="Fulton L."/>
            <person name="Fulton R."/>
            <person name="Godfrey J."/>
            <person name="Minx P."/>
            <person name="Mitreva M."/>
            <person name="Roeseler W."/>
            <person name="Tian H."/>
            <person name="Witte H."/>
            <person name="Yang S.P."/>
            <person name="Wilson R.K."/>
            <person name="Sommer R.J."/>
        </authorList>
    </citation>
    <scope>NUCLEOTIDE SEQUENCE [LARGE SCALE GENOMIC DNA]</scope>
    <source>
        <strain evidence="13">PS312</strain>
    </source>
</reference>
<dbReference type="SUPFAM" id="SSF57716">
    <property type="entry name" value="Glucocorticoid receptor-like (DNA-binding domain)"/>
    <property type="match status" value="1"/>
</dbReference>
<keyword evidence="1" id="KW-0479">Metal-binding</keyword>
<evidence type="ECO:0000313" key="12">
    <source>
        <dbReference type="EnsemblMetazoa" id="PPA40668.1"/>
    </source>
</evidence>
<proteinExistence type="predicted"/>
<dbReference type="SMART" id="SM00430">
    <property type="entry name" value="HOLI"/>
    <property type="match status" value="1"/>
</dbReference>
<feature type="region of interest" description="Disordered" evidence="9">
    <location>
        <begin position="683"/>
        <end position="702"/>
    </location>
</feature>
<keyword evidence="4" id="KW-0805">Transcription regulation</keyword>
<dbReference type="PANTHER" id="PTHR46011">
    <property type="entry name" value="NUCLEAR HORMONE RECEPTOR FAMILY MEMBER NHR-86-RELATED"/>
    <property type="match status" value="1"/>
</dbReference>
<dbReference type="GO" id="GO:0043565">
    <property type="term" value="F:sequence-specific DNA binding"/>
    <property type="evidence" value="ECO:0007669"/>
    <property type="project" value="InterPro"/>
</dbReference>
<evidence type="ECO:0000256" key="4">
    <source>
        <dbReference type="ARBA" id="ARBA00023015"/>
    </source>
</evidence>
<dbReference type="SUPFAM" id="SSF48508">
    <property type="entry name" value="Nuclear receptor ligand-binding domain"/>
    <property type="match status" value="1"/>
</dbReference>
<accession>A0A8R1UWM3</accession>
<dbReference type="Pfam" id="PF10317">
    <property type="entry name" value="7TM_GPCR_Srd"/>
    <property type="match status" value="2"/>
</dbReference>
<dbReference type="GO" id="GO:0008270">
    <property type="term" value="F:zinc ion binding"/>
    <property type="evidence" value="ECO:0007669"/>
    <property type="project" value="UniProtKB-KW"/>
</dbReference>
<dbReference type="EnsemblMetazoa" id="PPA40668.1">
    <property type="protein sequence ID" value="PPA40668.1"/>
    <property type="gene ID" value="WBGene00279037"/>
</dbReference>
<keyword evidence="10" id="KW-0812">Transmembrane</keyword>
<dbReference type="SMART" id="SM00399">
    <property type="entry name" value="ZnF_C4"/>
    <property type="match status" value="1"/>
</dbReference>
<keyword evidence="2" id="KW-0863">Zinc-finger</keyword>
<keyword evidence="5" id="KW-0238">DNA-binding</keyword>
<dbReference type="InterPro" id="IPR013088">
    <property type="entry name" value="Znf_NHR/GATA"/>
</dbReference>
<keyword evidence="10" id="KW-1133">Transmembrane helix</keyword>
<dbReference type="PANTHER" id="PTHR46011:SF6">
    <property type="entry name" value="HIGH ZINC ACTIVATED NUCLEAR RECEPTOR PROTEIN"/>
    <property type="match status" value="1"/>
</dbReference>
<dbReference type="Proteomes" id="UP000005239">
    <property type="component" value="Unassembled WGS sequence"/>
</dbReference>
<dbReference type="AlphaFoldDB" id="A0A8R1UWM3"/>
<feature type="transmembrane region" description="Helical" evidence="10">
    <location>
        <begin position="267"/>
        <end position="287"/>
    </location>
</feature>
<keyword evidence="10" id="KW-0472">Membrane</keyword>
<evidence type="ECO:0000256" key="3">
    <source>
        <dbReference type="ARBA" id="ARBA00022833"/>
    </source>
</evidence>
<feature type="transmembrane region" description="Helical" evidence="10">
    <location>
        <begin position="42"/>
        <end position="63"/>
    </location>
</feature>
<keyword evidence="8" id="KW-0539">Nucleus</keyword>
<evidence type="ECO:0000256" key="10">
    <source>
        <dbReference type="SAM" id="Phobius"/>
    </source>
</evidence>
<keyword evidence="13" id="KW-1185">Reference proteome</keyword>
<name>A0A8R1UWM3_PRIPA</name>
<feature type="transmembrane region" description="Helical" evidence="10">
    <location>
        <begin position="486"/>
        <end position="509"/>
    </location>
</feature>
<feature type="transmembrane region" description="Helical" evidence="10">
    <location>
        <begin position="6"/>
        <end position="30"/>
    </location>
</feature>
<protein>
    <submittedName>
        <fullName evidence="12">Nuclear receptor domain-containing protein</fullName>
    </submittedName>
</protein>
<dbReference type="InterPro" id="IPR000536">
    <property type="entry name" value="Nucl_hrmn_rcpt_lig-bd"/>
</dbReference>
<feature type="transmembrane region" description="Helical" evidence="10">
    <location>
        <begin position="119"/>
        <end position="136"/>
    </location>
</feature>
<feature type="transmembrane region" description="Helical" evidence="10">
    <location>
        <begin position="383"/>
        <end position="402"/>
    </location>
</feature>
<keyword evidence="3" id="KW-0862">Zinc</keyword>
<keyword evidence="6" id="KW-0804">Transcription</keyword>
<evidence type="ECO:0000256" key="2">
    <source>
        <dbReference type="ARBA" id="ARBA00022771"/>
    </source>
</evidence>
<feature type="transmembrane region" description="Helical" evidence="10">
    <location>
        <begin position="170"/>
        <end position="195"/>
    </location>
</feature>
<dbReference type="Pfam" id="PF00105">
    <property type="entry name" value="zf-C4"/>
    <property type="match status" value="1"/>
</dbReference>
<evidence type="ECO:0000256" key="9">
    <source>
        <dbReference type="SAM" id="MobiDB-lite"/>
    </source>
</evidence>
<keyword evidence="7" id="KW-0675">Receptor</keyword>
<dbReference type="PROSITE" id="PS51030">
    <property type="entry name" value="NUCLEAR_REC_DBD_2"/>
    <property type="match status" value="1"/>
</dbReference>
<evidence type="ECO:0000256" key="6">
    <source>
        <dbReference type="ARBA" id="ARBA00023163"/>
    </source>
</evidence>